<evidence type="ECO:0000313" key="6">
    <source>
        <dbReference type="Proteomes" id="UP000308730"/>
    </source>
</evidence>
<organism evidence="5 6">
    <name type="scientific">Antrodiella citrinella</name>
    <dbReference type="NCBI Taxonomy" id="2447956"/>
    <lineage>
        <taxon>Eukaryota</taxon>
        <taxon>Fungi</taxon>
        <taxon>Dikarya</taxon>
        <taxon>Basidiomycota</taxon>
        <taxon>Agaricomycotina</taxon>
        <taxon>Agaricomycetes</taxon>
        <taxon>Polyporales</taxon>
        <taxon>Steccherinaceae</taxon>
        <taxon>Antrodiella</taxon>
    </lineage>
</organism>
<feature type="region of interest" description="Disordered" evidence="3">
    <location>
        <begin position="619"/>
        <end position="639"/>
    </location>
</feature>
<protein>
    <recommendedName>
        <fullName evidence="4">Bromo domain-containing protein</fullName>
    </recommendedName>
</protein>
<name>A0A4S4N0P3_9APHY</name>
<evidence type="ECO:0000313" key="5">
    <source>
        <dbReference type="EMBL" id="THH32446.1"/>
    </source>
</evidence>
<dbReference type="GO" id="GO:0000124">
    <property type="term" value="C:SAGA complex"/>
    <property type="evidence" value="ECO:0007669"/>
    <property type="project" value="InterPro"/>
</dbReference>
<dbReference type="PANTHER" id="PTHR47343:SF1">
    <property type="entry name" value="TRANSCRIPTIONAL ACTIVATOR SPT7"/>
    <property type="match status" value="1"/>
</dbReference>
<keyword evidence="1 2" id="KW-0103">Bromodomain</keyword>
<reference evidence="5 6" key="1">
    <citation type="submission" date="2019-02" db="EMBL/GenBank/DDBJ databases">
        <title>Genome sequencing of the rare red list fungi Antrodiella citrinella (Flaviporus citrinellus).</title>
        <authorList>
            <person name="Buettner E."/>
            <person name="Kellner H."/>
        </authorList>
    </citation>
    <scope>NUCLEOTIDE SEQUENCE [LARGE SCALE GENOMIC DNA]</scope>
    <source>
        <strain evidence="5 6">DSM 108506</strain>
    </source>
</reference>
<feature type="region of interest" description="Disordered" evidence="3">
    <location>
        <begin position="347"/>
        <end position="381"/>
    </location>
</feature>
<feature type="compositionally biased region" description="Gly residues" evidence="3">
    <location>
        <begin position="749"/>
        <end position="760"/>
    </location>
</feature>
<dbReference type="EMBL" id="SGPM01000021">
    <property type="protein sequence ID" value="THH32446.1"/>
    <property type="molecule type" value="Genomic_DNA"/>
</dbReference>
<dbReference type="Pfam" id="PF00439">
    <property type="entry name" value="Bromodomain"/>
    <property type="match status" value="1"/>
</dbReference>
<feature type="region of interest" description="Disordered" evidence="3">
    <location>
        <begin position="719"/>
        <end position="816"/>
    </location>
</feature>
<feature type="domain" description="Bromo" evidence="4">
    <location>
        <begin position="60"/>
        <end position="130"/>
    </location>
</feature>
<dbReference type="PROSITE" id="PS50014">
    <property type="entry name" value="BROMODOMAIN_2"/>
    <property type="match status" value="1"/>
</dbReference>
<evidence type="ECO:0000256" key="2">
    <source>
        <dbReference type="PROSITE-ProRule" id="PRU00035"/>
    </source>
</evidence>
<proteinExistence type="predicted"/>
<dbReference type="Gene3D" id="1.20.920.10">
    <property type="entry name" value="Bromodomain-like"/>
    <property type="match status" value="1"/>
</dbReference>
<dbReference type="GO" id="GO:0006325">
    <property type="term" value="P:chromatin organization"/>
    <property type="evidence" value="ECO:0007669"/>
    <property type="project" value="UniProtKB-ARBA"/>
</dbReference>
<dbReference type="OrthoDB" id="21449at2759"/>
<dbReference type="InterPro" id="IPR036427">
    <property type="entry name" value="Bromodomain-like_sf"/>
</dbReference>
<keyword evidence="6" id="KW-1185">Reference proteome</keyword>
<accession>A0A4S4N0P3</accession>
<dbReference type="GO" id="GO:0005198">
    <property type="term" value="F:structural molecule activity"/>
    <property type="evidence" value="ECO:0007669"/>
    <property type="project" value="TreeGrafter"/>
</dbReference>
<evidence type="ECO:0000256" key="3">
    <source>
        <dbReference type="SAM" id="MobiDB-lite"/>
    </source>
</evidence>
<dbReference type="Gene3D" id="1.10.20.10">
    <property type="entry name" value="Histone, subunit A"/>
    <property type="match status" value="1"/>
</dbReference>
<dbReference type="SMART" id="SM00297">
    <property type="entry name" value="BROMO"/>
    <property type="match status" value="1"/>
</dbReference>
<dbReference type="Proteomes" id="UP000308730">
    <property type="component" value="Unassembled WGS sequence"/>
</dbReference>
<dbReference type="InterPro" id="IPR018359">
    <property type="entry name" value="Bromodomain_CS"/>
</dbReference>
<comment type="caution">
    <text evidence="5">The sequence shown here is derived from an EMBL/GenBank/DDBJ whole genome shotgun (WGS) entry which is preliminary data.</text>
</comment>
<dbReference type="CDD" id="cd22927">
    <property type="entry name" value="HFD_SPT7"/>
    <property type="match status" value="1"/>
</dbReference>
<dbReference type="SUPFAM" id="SSF47370">
    <property type="entry name" value="Bromodomain"/>
    <property type="match status" value="1"/>
</dbReference>
<evidence type="ECO:0000259" key="4">
    <source>
        <dbReference type="PROSITE" id="PS50014"/>
    </source>
</evidence>
<dbReference type="PRINTS" id="PR00503">
    <property type="entry name" value="BROMODOMAIN"/>
</dbReference>
<dbReference type="PANTHER" id="PTHR47343">
    <property type="entry name" value="TRANSCRIPTIONAL ACTIVATOR SPT7"/>
    <property type="match status" value="1"/>
</dbReference>
<dbReference type="GO" id="GO:0006357">
    <property type="term" value="P:regulation of transcription by RNA polymerase II"/>
    <property type="evidence" value="ECO:0007669"/>
    <property type="project" value="TreeGrafter"/>
</dbReference>
<dbReference type="InterPro" id="IPR037782">
    <property type="entry name" value="Spt7"/>
</dbReference>
<dbReference type="InterPro" id="IPR009072">
    <property type="entry name" value="Histone-fold"/>
</dbReference>
<dbReference type="InterPro" id="IPR001487">
    <property type="entry name" value="Bromodomain"/>
</dbReference>
<evidence type="ECO:0000256" key="1">
    <source>
        <dbReference type="ARBA" id="ARBA00023117"/>
    </source>
</evidence>
<feature type="compositionally biased region" description="Low complexity" evidence="3">
    <location>
        <begin position="347"/>
        <end position="366"/>
    </location>
</feature>
<dbReference type="AlphaFoldDB" id="A0A4S4N0P3"/>
<dbReference type="PROSITE" id="PS00633">
    <property type="entry name" value="BROMODOMAIN_1"/>
    <property type="match status" value="1"/>
</dbReference>
<sequence length="816" mass="89197">MQNLLRTLTELQSKSSQQSDLKLLLTTVKEARRQTLESKLADPFYDSLEGLLLDLRTVTIDNRDAEAFLKPVPKTEYPDYFDVITTPMDLQTMLRKVKNKAYKSKREFQDDLDLIWSNCFEYNATENHPLRLCATRLKDKATRLLKYITDRKDRTDPLIPGDIAARGVASRVNGTTTLNGLTSLARARSTQPSKSPSPVKVLSENLEGQSHRDVPFSESLAIDRTQAGMTTFRQLDHDLEVRLASMNLENGFQPWGPSLEDRLRSFGRGTEDEVGEGDGDMLLQTYDGDLGEKRKLNGYADHRPRKRARTLPEDNDKDLVDLWWDAMGSEELIGNGLPSLEYVSSEPVPLASSSSQPLPSASQPQLGRTKKRKKKPAVAQPGTLLYHMNNNIKTMRKVRSTHAKFSALTSQTNEDGSVQPPEFLPSAGEELDEVIDEQPWIPKGSGIDIGAEDADACLHWAGSKILEHGGFQGTSRLALDVLAGVASEFFMNVGRTIRFLSDKHANRMSAEEIILHTLFESGTAKVSELDRYVKDDIIRYGSRLSELEKKLANAYSDATTVEAWDDDALFKMEDEEEEGEFVMGNFADSFGDDFLGLRELGIAAEFGLSSLSVPKRLLKGKNKGPKEGPAAAKPSEPPLPFPLPPPFILIDSENVENQIGLLKPYYQQRIATLAQQQPPLQPPPSPYQPPGYGFPAPTPYPPLPPPIVVLPDDPPNLAHTKIGPIGQVIKTTPATSSKKKSKAKAKVESGGGDAGGGGGVDAYVDGGLETPVMTPHAHLPSESPKKPKGGGAAGGSSGKKKKAVDPPLPAVVLASA</sequence>
<gene>
    <name evidence="5" type="ORF">EUX98_g1710</name>
</gene>
<dbReference type="GO" id="GO:0046982">
    <property type="term" value="F:protein heterodimerization activity"/>
    <property type="evidence" value="ECO:0007669"/>
    <property type="project" value="InterPro"/>
</dbReference>
<dbReference type="GO" id="GO:0046695">
    <property type="term" value="C:SLIK (SAGA-like) complex"/>
    <property type="evidence" value="ECO:0007669"/>
    <property type="project" value="InterPro"/>
</dbReference>